<reference evidence="2 3" key="1">
    <citation type="submission" date="2021-12" db="EMBL/GenBank/DDBJ databases">
        <title>Sinirhodobacter sp. WL0062 is a bacterium isolated from seawater.</title>
        <authorList>
            <person name="Wang L."/>
            <person name="He W."/>
            <person name="Zhang D.-F."/>
        </authorList>
    </citation>
    <scope>NUCLEOTIDE SEQUENCE [LARGE SCALE GENOMIC DNA]</scope>
    <source>
        <strain evidence="2 3">WL0062</strain>
    </source>
</reference>
<organism evidence="2 3">
    <name type="scientific">Rhodobacter flavimaris</name>
    <dbReference type="NCBI Taxonomy" id="2907145"/>
    <lineage>
        <taxon>Bacteria</taxon>
        <taxon>Pseudomonadati</taxon>
        <taxon>Pseudomonadota</taxon>
        <taxon>Alphaproteobacteria</taxon>
        <taxon>Rhodobacterales</taxon>
        <taxon>Rhodobacter group</taxon>
        <taxon>Rhodobacter</taxon>
    </lineage>
</organism>
<dbReference type="RefSeq" id="WP_233675484.1">
    <property type="nucleotide sequence ID" value="NZ_JAJUOS010000002.1"/>
</dbReference>
<gene>
    <name evidence="2" type="ORF">LZA78_03050</name>
</gene>
<protein>
    <submittedName>
        <fullName evidence="2">DUF4169 family protein</fullName>
    </submittedName>
</protein>
<evidence type="ECO:0000313" key="2">
    <source>
        <dbReference type="EMBL" id="MCE5972464.1"/>
    </source>
</evidence>
<dbReference type="Proteomes" id="UP001521181">
    <property type="component" value="Unassembled WGS sequence"/>
</dbReference>
<comment type="caution">
    <text evidence="2">The sequence shown here is derived from an EMBL/GenBank/DDBJ whole genome shotgun (WGS) entry which is preliminary data.</text>
</comment>
<evidence type="ECO:0000256" key="1">
    <source>
        <dbReference type="SAM" id="MobiDB-lite"/>
    </source>
</evidence>
<proteinExistence type="predicted"/>
<evidence type="ECO:0000313" key="3">
    <source>
        <dbReference type="Proteomes" id="UP001521181"/>
    </source>
</evidence>
<name>A0ABS8YRG3_9RHOB</name>
<dbReference type="EMBL" id="JAJUOS010000002">
    <property type="protein sequence ID" value="MCE5972464.1"/>
    <property type="molecule type" value="Genomic_DNA"/>
</dbReference>
<keyword evidence="3" id="KW-1185">Reference proteome</keyword>
<sequence>MTGKIVNLNTARKQADRTKKRTQADANAAKFGRTKAQRKLEETEADMARNKLDQHKREEE</sequence>
<dbReference type="Pfam" id="PF13770">
    <property type="entry name" value="DUF4169"/>
    <property type="match status" value="1"/>
</dbReference>
<dbReference type="InterPro" id="IPR025227">
    <property type="entry name" value="DUF4169"/>
</dbReference>
<accession>A0ABS8YRG3</accession>
<feature type="compositionally biased region" description="Basic and acidic residues" evidence="1">
    <location>
        <begin position="38"/>
        <end position="60"/>
    </location>
</feature>
<feature type="region of interest" description="Disordered" evidence="1">
    <location>
        <begin position="1"/>
        <end position="60"/>
    </location>
</feature>